<organism evidence="2">
    <name type="scientific">Nocardia globerula</name>
    <dbReference type="NCBI Taxonomy" id="1818"/>
    <lineage>
        <taxon>Bacteria</taxon>
        <taxon>Bacillati</taxon>
        <taxon>Actinomycetota</taxon>
        <taxon>Actinomycetes</taxon>
        <taxon>Mycobacteriales</taxon>
        <taxon>Nocardiaceae</taxon>
        <taxon>Nocardia</taxon>
    </lineage>
</organism>
<evidence type="ECO:0000313" key="2">
    <source>
        <dbReference type="EMBL" id="TYQ02913.1"/>
    </source>
</evidence>
<sequence>MADDVWTSLFEDIQLVLYPDWDENETLISPTDGDSLQLRDTLTGQRILFREDDKGLDIRVTVPDEPVTAARLRAVIQSQRTTLFSQVRDRESGRWVPRDQPLWKSVEIHIGRDHDVEHEGQRVEEYAREWRTGWRHNADDQRYEIAAAIVAVLRDGLGTTPDRLRVSSYNNFGPTPTQRVGEVASDRPTLSGLPARCSGWDEFVTRFEWVLATLPWLGNVILDAPQKGSNNQVDVQFYNSGGDIDSECGFGDAARSDLKEINRLMSVLGWQWTPDHHGAVDAPIWLGPPTGRDTTHPTMHELAVRTMVTLRDVAGVAHPNELAFTAFSNAQGVDDMSYVGAELGIAPA</sequence>
<dbReference type="EMBL" id="VNIQ01000005">
    <property type="protein sequence ID" value="TYQ02913.1"/>
    <property type="molecule type" value="Genomic_DNA"/>
</dbReference>
<dbReference type="InterPro" id="IPR054344">
    <property type="entry name" value="TY-Chap_N"/>
</dbReference>
<reference evidence="2" key="1">
    <citation type="submission" date="2019-07" db="EMBL/GenBank/DDBJ databases">
        <title>Genomic Encyclopedia of Type Strains, Phase IV (KMG-IV): sequencing the most valuable type-strain genomes for metagenomic binning, comparative biology and taxonomic classification.</title>
        <authorList>
            <person name="Goeker M."/>
        </authorList>
    </citation>
    <scope>NUCLEOTIDE SEQUENCE</scope>
    <source>
        <strain evidence="2">DSM 44596</strain>
    </source>
</reference>
<dbReference type="AlphaFoldDB" id="A0A652YMF1"/>
<proteinExistence type="predicted"/>
<feature type="domain" description="TY-Chap N-terminal" evidence="1">
    <location>
        <begin position="199"/>
        <end position="322"/>
    </location>
</feature>
<comment type="caution">
    <text evidence="2">The sequence shown here is derived from an EMBL/GenBank/DDBJ whole genome shotgun (WGS) entry which is preliminary data.</text>
</comment>
<name>A0A652YMF1_NOCGL</name>
<dbReference type="Pfam" id="PF22552">
    <property type="entry name" value="TY-Chap3"/>
    <property type="match status" value="1"/>
</dbReference>
<protein>
    <recommendedName>
        <fullName evidence="1">TY-Chap N-terminal domain-containing protein</fullName>
    </recommendedName>
</protein>
<gene>
    <name evidence="2" type="ORF">FNL38_10562</name>
</gene>
<evidence type="ECO:0000259" key="1">
    <source>
        <dbReference type="Pfam" id="PF22552"/>
    </source>
</evidence>
<accession>A0A652YMF1</accession>